<evidence type="ECO:0000313" key="2">
    <source>
        <dbReference type="EMBL" id="KAK7499774.1"/>
    </source>
</evidence>
<gene>
    <name evidence="2" type="ORF">BaRGS_00009115</name>
</gene>
<reference evidence="2 3" key="1">
    <citation type="journal article" date="2023" name="Sci. Data">
        <title>Genome assembly of the Korean intertidal mud-creeper Batillaria attramentaria.</title>
        <authorList>
            <person name="Patra A.K."/>
            <person name="Ho P.T."/>
            <person name="Jun S."/>
            <person name="Lee S.J."/>
            <person name="Kim Y."/>
            <person name="Won Y.J."/>
        </authorList>
    </citation>
    <scope>NUCLEOTIDE SEQUENCE [LARGE SCALE GENOMIC DNA]</scope>
    <source>
        <strain evidence="2">Wonlab-2016</strain>
    </source>
</reference>
<sequence length="56" mass="6173">MTHNSSCLRPGISLGTEKVDDIQTTAGAEVTNQSQFRESLDNTQTKRPRSKTNAHN</sequence>
<protein>
    <submittedName>
        <fullName evidence="2">Uncharacterized protein</fullName>
    </submittedName>
</protein>
<dbReference type="Proteomes" id="UP001519460">
    <property type="component" value="Unassembled WGS sequence"/>
</dbReference>
<name>A0ABD0LJS4_9CAEN</name>
<evidence type="ECO:0000256" key="1">
    <source>
        <dbReference type="SAM" id="MobiDB-lite"/>
    </source>
</evidence>
<dbReference type="EMBL" id="JACVVK020000042">
    <property type="protein sequence ID" value="KAK7499774.1"/>
    <property type="molecule type" value="Genomic_DNA"/>
</dbReference>
<feature type="compositionally biased region" description="Basic residues" evidence="1">
    <location>
        <begin position="46"/>
        <end position="56"/>
    </location>
</feature>
<feature type="non-terminal residue" evidence="2">
    <location>
        <position position="56"/>
    </location>
</feature>
<organism evidence="2 3">
    <name type="scientific">Batillaria attramentaria</name>
    <dbReference type="NCBI Taxonomy" id="370345"/>
    <lineage>
        <taxon>Eukaryota</taxon>
        <taxon>Metazoa</taxon>
        <taxon>Spiralia</taxon>
        <taxon>Lophotrochozoa</taxon>
        <taxon>Mollusca</taxon>
        <taxon>Gastropoda</taxon>
        <taxon>Caenogastropoda</taxon>
        <taxon>Sorbeoconcha</taxon>
        <taxon>Cerithioidea</taxon>
        <taxon>Batillariidae</taxon>
        <taxon>Batillaria</taxon>
    </lineage>
</organism>
<accession>A0ABD0LJS4</accession>
<proteinExistence type="predicted"/>
<feature type="compositionally biased region" description="Polar residues" evidence="1">
    <location>
        <begin position="26"/>
        <end position="45"/>
    </location>
</feature>
<feature type="region of interest" description="Disordered" evidence="1">
    <location>
        <begin position="26"/>
        <end position="56"/>
    </location>
</feature>
<dbReference type="AlphaFoldDB" id="A0ABD0LJS4"/>
<comment type="caution">
    <text evidence="2">The sequence shown here is derived from an EMBL/GenBank/DDBJ whole genome shotgun (WGS) entry which is preliminary data.</text>
</comment>
<keyword evidence="3" id="KW-1185">Reference proteome</keyword>
<evidence type="ECO:0000313" key="3">
    <source>
        <dbReference type="Proteomes" id="UP001519460"/>
    </source>
</evidence>